<evidence type="ECO:0000313" key="3">
    <source>
        <dbReference type="EMBL" id="KAI9195963.1"/>
    </source>
</evidence>
<accession>A0AAD5JDV9</accession>
<protein>
    <recommendedName>
        <fullName evidence="2">Retrotransposon gag domain-containing protein</fullName>
    </recommendedName>
</protein>
<reference evidence="3" key="1">
    <citation type="journal article" date="2022" name="Plant J.">
        <title>Strategies of tolerance reflected in two North American maple genomes.</title>
        <authorList>
            <person name="McEvoy S.L."/>
            <person name="Sezen U.U."/>
            <person name="Trouern-Trend A."/>
            <person name="McMahon S.M."/>
            <person name="Schaberg P.G."/>
            <person name="Yang J."/>
            <person name="Wegrzyn J.L."/>
            <person name="Swenson N.G."/>
        </authorList>
    </citation>
    <scope>NUCLEOTIDE SEQUENCE</scope>
    <source>
        <strain evidence="3">91603</strain>
    </source>
</reference>
<sequence>MVHLTSIKQLNSKTIKDYMKRFTEAARQVQDFNEVEAVMAFIQGLHKGHLSWSLSEKGPITYRELIERAEKYATSEDISDSKGLVTSAESSETLKRCEKQSRDNRKKPQASRQVNTGSTL</sequence>
<dbReference type="Proteomes" id="UP001064489">
    <property type="component" value="Chromosome 1"/>
</dbReference>
<reference evidence="3" key="2">
    <citation type="submission" date="2023-02" db="EMBL/GenBank/DDBJ databases">
        <authorList>
            <person name="Swenson N.G."/>
            <person name="Wegrzyn J.L."/>
            <person name="Mcevoy S.L."/>
        </authorList>
    </citation>
    <scope>NUCLEOTIDE SEQUENCE</scope>
    <source>
        <strain evidence="3">91603</strain>
        <tissue evidence="3">Leaf</tissue>
    </source>
</reference>
<dbReference type="AlphaFoldDB" id="A0AAD5JDV9"/>
<evidence type="ECO:0000313" key="4">
    <source>
        <dbReference type="Proteomes" id="UP001064489"/>
    </source>
</evidence>
<feature type="compositionally biased region" description="Polar residues" evidence="1">
    <location>
        <begin position="110"/>
        <end position="120"/>
    </location>
</feature>
<evidence type="ECO:0000259" key="2">
    <source>
        <dbReference type="Pfam" id="PF03732"/>
    </source>
</evidence>
<feature type="compositionally biased region" description="Basic and acidic residues" evidence="1">
    <location>
        <begin position="92"/>
        <end position="103"/>
    </location>
</feature>
<evidence type="ECO:0000256" key="1">
    <source>
        <dbReference type="SAM" id="MobiDB-lite"/>
    </source>
</evidence>
<dbReference type="Pfam" id="PF03732">
    <property type="entry name" value="Retrotrans_gag"/>
    <property type="match status" value="1"/>
</dbReference>
<organism evidence="3 4">
    <name type="scientific">Acer negundo</name>
    <name type="common">Box elder</name>
    <dbReference type="NCBI Taxonomy" id="4023"/>
    <lineage>
        <taxon>Eukaryota</taxon>
        <taxon>Viridiplantae</taxon>
        <taxon>Streptophyta</taxon>
        <taxon>Embryophyta</taxon>
        <taxon>Tracheophyta</taxon>
        <taxon>Spermatophyta</taxon>
        <taxon>Magnoliopsida</taxon>
        <taxon>eudicotyledons</taxon>
        <taxon>Gunneridae</taxon>
        <taxon>Pentapetalae</taxon>
        <taxon>rosids</taxon>
        <taxon>malvids</taxon>
        <taxon>Sapindales</taxon>
        <taxon>Sapindaceae</taxon>
        <taxon>Hippocastanoideae</taxon>
        <taxon>Acereae</taxon>
        <taxon>Acer</taxon>
    </lineage>
</organism>
<name>A0AAD5JDV9_ACENE</name>
<keyword evidence="4" id="KW-1185">Reference proteome</keyword>
<feature type="region of interest" description="Disordered" evidence="1">
    <location>
        <begin position="73"/>
        <end position="120"/>
    </location>
</feature>
<feature type="domain" description="Retrotransposon gag" evidence="2">
    <location>
        <begin position="3"/>
        <end position="46"/>
    </location>
</feature>
<proteinExistence type="predicted"/>
<dbReference type="InterPro" id="IPR005162">
    <property type="entry name" value="Retrotrans_gag_dom"/>
</dbReference>
<dbReference type="EMBL" id="JAJSOW010000003">
    <property type="protein sequence ID" value="KAI9195963.1"/>
    <property type="molecule type" value="Genomic_DNA"/>
</dbReference>
<comment type="caution">
    <text evidence="3">The sequence shown here is derived from an EMBL/GenBank/DDBJ whole genome shotgun (WGS) entry which is preliminary data.</text>
</comment>
<gene>
    <name evidence="3" type="ORF">LWI28_019765</name>
</gene>